<evidence type="ECO:0000256" key="2">
    <source>
        <dbReference type="ARBA" id="ARBA00023125"/>
    </source>
</evidence>
<evidence type="ECO:0000313" key="6">
    <source>
        <dbReference type="Proteomes" id="UP000248066"/>
    </source>
</evidence>
<feature type="domain" description="HTH arsR-type" evidence="4">
    <location>
        <begin position="254"/>
        <end position="349"/>
    </location>
</feature>
<keyword evidence="2" id="KW-0238">DNA-binding</keyword>
<name>A0A2W0HUY5_9BACI</name>
<dbReference type="PRINTS" id="PR00778">
    <property type="entry name" value="HTHARSR"/>
</dbReference>
<dbReference type="SUPFAM" id="SSF46785">
    <property type="entry name" value="Winged helix' DNA-binding domain"/>
    <property type="match status" value="1"/>
</dbReference>
<dbReference type="InterPro" id="IPR001845">
    <property type="entry name" value="HTH_ArsR_DNA-bd_dom"/>
</dbReference>
<dbReference type="InterPro" id="IPR051081">
    <property type="entry name" value="HTH_MetalResp_TranReg"/>
</dbReference>
<dbReference type="InterPro" id="IPR011991">
    <property type="entry name" value="ArsR-like_HTH"/>
</dbReference>
<dbReference type="PANTHER" id="PTHR33154:SF18">
    <property type="entry name" value="ARSENICAL RESISTANCE OPERON REPRESSOR"/>
    <property type="match status" value="1"/>
</dbReference>
<keyword evidence="1" id="KW-0805">Transcription regulation</keyword>
<comment type="caution">
    <text evidence="5">The sequence shown here is derived from an EMBL/GenBank/DDBJ whole genome shotgun (WGS) entry which is preliminary data.</text>
</comment>
<protein>
    <submittedName>
        <fullName evidence="5">Transcriptional regulator</fullName>
    </submittedName>
</protein>
<proteinExistence type="predicted"/>
<dbReference type="Proteomes" id="UP000248066">
    <property type="component" value="Unassembled WGS sequence"/>
</dbReference>
<dbReference type="PANTHER" id="PTHR33154">
    <property type="entry name" value="TRANSCRIPTIONAL REGULATOR, ARSR FAMILY"/>
    <property type="match status" value="1"/>
</dbReference>
<dbReference type="AlphaFoldDB" id="A0A2W0HUY5"/>
<organism evidence="5 6">
    <name type="scientific">Alteribacter lacisalsi</name>
    <dbReference type="NCBI Taxonomy" id="2045244"/>
    <lineage>
        <taxon>Bacteria</taxon>
        <taxon>Bacillati</taxon>
        <taxon>Bacillota</taxon>
        <taxon>Bacilli</taxon>
        <taxon>Bacillales</taxon>
        <taxon>Bacillaceae</taxon>
        <taxon>Alteribacter</taxon>
    </lineage>
</organism>
<evidence type="ECO:0000313" key="5">
    <source>
        <dbReference type="EMBL" id="PYZ97488.1"/>
    </source>
</evidence>
<dbReference type="CDD" id="cd00090">
    <property type="entry name" value="HTH_ARSR"/>
    <property type="match status" value="1"/>
</dbReference>
<dbReference type="Pfam" id="PF01022">
    <property type="entry name" value="HTH_5"/>
    <property type="match status" value="1"/>
</dbReference>
<dbReference type="PROSITE" id="PS50987">
    <property type="entry name" value="HTH_ARSR_2"/>
    <property type="match status" value="1"/>
</dbReference>
<dbReference type="Gene3D" id="1.10.10.10">
    <property type="entry name" value="Winged helix-like DNA-binding domain superfamily/Winged helix DNA-binding domain"/>
    <property type="match status" value="1"/>
</dbReference>
<keyword evidence="6" id="KW-1185">Reference proteome</keyword>
<keyword evidence="3" id="KW-0804">Transcription</keyword>
<dbReference type="GO" id="GO:0003677">
    <property type="term" value="F:DNA binding"/>
    <property type="evidence" value="ECO:0007669"/>
    <property type="project" value="UniProtKB-KW"/>
</dbReference>
<dbReference type="SMART" id="SM00418">
    <property type="entry name" value="HTH_ARSR"/>
    <property type="match status" value="1"/>
</dbReference>
<sequence>MKIMDTTFARSTYEVTVAGSILYEAAMGIAAITYPEIHHSLERDRPHWDKVQAGLSEDLKKELDYARKHNTWKVLLDLIDESGCSEKEDFQAYVRSLEVDELKERAFPYLGASLEMKVGPAVRGDRDAVQDLLNAVEGHLFFPGLVKFLSEVDGEMLREHVMKLVDRWCEEVMAKDRQAIIEIIMRDMDSKRAMLEKLDPEAFVSWVLGGEGYRPEPAVTKVLLVPQISYRPWVIQAERPDTKVFFYPVADESLSETEDVYKPPFLLVQKYKALGDETRLRMVKLLSEQNRTLKELTEILGMGKTTVHHHLRLLRSAKIVRAEGKGFTLSSDFPGTESSELDIYLGRER</sequence>
<dbReference type="GO" id="GO:0003700">
    <property type="term" value="F:DNA-binding transcription factor activity"/>
    <property type="evidence" value="ECO:0007669"/>
    <property type="project" value="InterPro"/>
</dbReference>
<evidence type="ECO:0000256" key="3">
    <source>
        <dbReference type="ARBA" id="ARBA00023163"/>
    </source>
</evidence>
<reference evidence="5 6" key="1">
    <citation type="submission" date="2017-10" db="EMBL/GenBank/DDBJ databases">
        <title>Bacillus sp. nov., a halophilic bacterium isolated from a Yangshapao Lake.</title>
        <authorList>
            <person name="Wang H."/>
        </authorList>
    </citation>
    <scope>NUCLEOTIDE SEQUENCE [LARGE SCALE GENOMIC DNA]</scope>
    <source>
        <strain evidence="5 6">YSP-3</strain>
    </source>
</reference>
<dbReference type="InterPro" id="IPR036388">
    <property type="entry name" value="WH-like_DNA-bd_sf"/>
</dbReference>
<dbReference type="EMBL" id="PDOF01000001">
    <property type="protein sequence ID" value="PYZ97488.1"/>
    <property type="molecule type" value="Genomic_DNA"/>
</dbReference>
<dbReference type="OrthoDB" id="2646147at2"/>
<evidence type="ECO:0000256" key="1">
    <source>
        <dbReference type="ARBA" id="ARBA00023015"/>
    </source>
</evidence>
<gene>
    <name evidence="5" type="ORF">CR205_02510</name>
</gene>
<dbReference type="InterPro" id="IPR036390">
    <property type="entry name" value="WH_DNA-bd_sf"/>
</dbReference>
<evidence type="ECO:0000259" key="4">
    <source>
        <dbReference type="PROSITE" id="PS50987"/>
    </source>
</evidence>
<accession>A0A2W0HUY5</accession>
<dbReference type="RefSeq" id="WP_110516619.1">
    <property type="nucleotide sequence ID" value="NZ_PDOF01000001.1"/>
</dbReference>